<comment type="caution">
    <text evidence="3">The sequence shown here is derived from an EMBL/GenBank/DDBJ whole genome shotgun (WGS) entry which is preliminary data.</text>
</comment>
<feature type="region of interest" description="Disordered" evidence="1">
    <location>
        <begin position="61"/>
        <end position="90"/>
    </location>
</feature>
<evidence type="ECO:0000313" key="4">
    <source>
        <dbReference type="Proteomes" id="UP001454036"/>
    </source>
</evidence>
<reference evidence="3 4" key="1">
    <citation type="submission" date="2024-01" db="EMBL/GenBank/DDBJ databases">
        <title>The complete chloroplast genome sequence of Lithospermum erythrorhizon: insights into the phylogenetic relationship among Boraginaceae species and the maternal lineages of purple gromwells.</title>
        <authorList>
            <person name="Okada T."/>
            <person name="Watanabe K."/>
        </authorList>
    </citation>
    <scope>NUCLEOTIDE SEQUENCE [LARGE SCALE GENOMIC DNA]</scope>
</reference>
<proteinExistence type="predicted"/>
<keyword evidence="2" id="KW-0472">Membrane</keyword>
<dbReference type="Proteomes" id="UP001454036">
    <property type="component" value="Unassembled WGS sequence"/>
</dbReference>
<keyword evidence="4" id="KW-1185">Reference proteome</keyword>
<feature type="transmembrane region" description="Helical" evidence="2">
    <location>
        <begin position="12"/>
        <end position="33"/>
    </location>
</feature>
<keyword evidence="2" id="KW-1133">Transmembrane helix</keyword>
<evidence type="ECO:0000313" key="3">
    <source>
        <dbReference type="EMBL" id="GAA0143007.1"/>
    </source>
</evidence>
<name>A0AAV3NZ26_LITER</name>
<organism evidence="3 4">
    <name type="scientific">Lithospermum erythrorhizon</name>
    <name type="common">Purple gromwell</name>
    <name type="synonym">Lithospermum officinale var. erythrorhizon</name>
    <dbReference type="NCBI Taxonomy" id="34254"/>
    <lineage>
        <taxon>Eukaryota</taxon>
        <taxon>Viridiplantae</taxon>
        <taxon>Streptophyta</taxon>
        <taxon>Embryophyta</taxon>
        <taxon>Tracheophyta</taxon>
        <taxon>Spermatophyta</taxon>
        <taxon>Magnoliopsida</taxon>
        <taxon>eudicotyledons</taxon>
        <taxon>Gunneridae</taxon>
        <taxon>Pentapetalae</taxon>
        <taxon>asterids</taxon>
        <taxon>lamiids</taxon>
        <taxon>Boraginales</taxon>
        <taxon>Boraginaceae</taxon>
        <taxon>Boraginoideae</taxon>
        <taxon>Lithospermeae</taxon>
        <taxon>Lithospermum</taxon>
    </lineage>
</organism>
<feature type="compositionally biased region" description="Polar residues" evidence="1">
    <location>
        <begin position="75"/>
        <end position="90"/>
    </location>
</feature>
<evidence type="ECO:0000256" key="2">
    <source>
        <dbReference type="SAM" id="Phobius"/>
    </source>
</evidence>
<gene>
    <name evidence="3" type="ORF">LIER_03784</name>
</gene>
<protein>
    <recommendedName>
        <fullName evidence="5">ATP synthase F0 subunit 8</fullName>
    </recommendedName>
</protein>
<dbReference type="AlphaFoldDB" id="A0AAV3NZ26"/>
<keyword evidence="2" id="KW-0812">Transmembrane</keyword>
<evidence type="ECO:0000256" key="1">
    <source>
        <dbReference type="SAM" id="MobiDB-lite"/>
    </source>
</evidence>
<accession>A0AAV3NZ26</accession>
<evidence type="ECO:0008006" key="5">
    <source>
        <dbReference type="Google" id="ProtNLM"/>
    </source>
</evidence>
<feature type="compositionally biased region" description="Basic residues" evidence="1">
    <location>
        <begin position="61"/>
        <end position="74"/>
    </location>
</feature>
<sequence>MFKLNPLDHSKWWDLSALFGLLVCYRFGFFLVLKLRERTTPFFRSLYMKKTIHQLNKRPSFRRKPSLQSKRHHNNLYSLSSQEGLSSPIP</sequence>
<dbReference type="EMBL" id="BAABME010000465">
    <property type="protein sequence ID" value="GAA0143007.1"/>
    <property type="molecule type" value="Genomic_DNA"/>
</dbReference>